<evidence type="ECO:0000259" key="3">
    <source>
        <dbReference type="Pfam" id="PF01433"/>
    </source>
</evidence>
<dbReference type="GO" id="GO:0005737">
    <property type="term" value="C:cytoplasm"/>
    <property type="evidence" value="ECO:0007669"/>
    <property type="project" value="TreeGrafter"/>
</dbReference>
<dbReference type="PANTHER" id="PTHR11533:SF174">
    <property type="entry name" value="PUROMYCIN-SENSITIVE AMINOPEPTIDASE-RELATED"/>
    <property type="match status" value="1"/>
</dbReference>
<dbReference type="SUPFAM" id="SSF55486">
    <property type="entry name" value="Metalloproteases ('zincins'), catalytic domain"/>
    <property type="match status" value="1"/>
</dbReference>
<dbReference type="GO" id="GO:0008270">
    <property type="term" value="F:zinc ion binding"/>
    <property type="evidence" value="ECO:0007669"/>
    <property type="project" value="InterPro"/>
</dbReference>
<evidence type="ECO:0000313" key="4">
    <source>
        <dbReference type="EMBL" id="MBO2453056.1"/>
    </source>
</evidence>
<dbReference type="AlphaFoldDB" id="A0A939PHZ5"/>
<dbReference type="GO" id="GO:0005615">
    <property type="term" value="C:extracellular space"/>
    <property type="evidence" value="ECO:0007669"/>
    <property type="project" value="TreeGrafter"/>
</dbReference>
<feature type="domain" description="Peptidase M1 membrane alanine aminopeptidase" evidence="3">
    <location>
        <begin position="440"/>
        <end position="623"/>
    </location>
</feature>
<dbReference type="Gene3D" id="1.10.390.10">
    <property type="entry name" value="Neutral Protease Domain 2"/>
    <property type="match status" value="1"/>
</dbReference>
<reference evidence="4" key="1">
    <citation type="submission" date="2021-03" db="EMBL/GenBank/DDBJ databases">
        <authorList>
            <person name="Kanchanasin P."/>
            <person name="Saeng-In P."/>
            <person name="Phongsopitanun W."/>
            <person name="Yuki M."/>
            <person name="Kudo T."/>
            <person name="Ohkuma M."/>
            <person name="Tanasupawat S."/>
        </authorList>
    </citation>
    <scope>NUCLEOTIDE SEQUENCE</scope>
    <source>
        <strain evidence="4">GKU 128</strain>
    </source>
</reference>
<sequence length="628" mass="66046">MRRLIALVAGGVTVAAGLVVPAASASASPGASPQRTSLERTSPHPRSAAAACTPAQVVQNGGFESGTTPWTASTNVIFTGGNQTAHSGSRFARLDGTGGTHTDTLTQSVTLPAGCSTASLSYWLHIDTAETTGSVAYDKLTTKIGSTTLATSSNLNAASGYVKKTIDVSQFAGQTVTLAFTGTEDSSLQTSFVLDDVALDVSGDSTPPADSTRTPASPSYTVNLTSDASGVTWTGHESASFTNASPTPLTEVYLRLWDNYHGSCPSTPITVTNVTGGTADPLSVNCTALKVTLPAPINQGQSGTVGFDLKIVVPNGADRFGHDGAYNFIGNALPVLAIRDGSGWHLDPYTNNGESFYSLASDFKVTLDHPTSLSVPATGTSVDTPGSSGRTITTATATKVRDFAWGAGPFQKISGTSSGGVNVNVYWVSGISSSSAQSMLNVAKSALDQHSSRFGNYPYGEADVILDNNFWFGGMEYPGFILDLVSSTALAHELAHQWWYGIVGDDEYNSPWLDEAFADYSTDLYNGITGSGCWNSVSWQSSAEKITNSMAYWDAHSSRYSTVVYGYGKCALHDLRRTLGDSAMTSLLHDYAQAHWYGVSTTAEFKAAAQAKTSTDLTSFWSTHRIEG</sequence>
<dbReference type="InterPro" id="IPR050344">
    <property type="entry name" value="Peptidase_M1_aminopeptidases"/>
</dbReference>
<keyword evidence="2" id="KW-0732">Signal</keyword>
<dbReference type="GO" id="GO:0042277">
    <property type="term" value="F:peptide binding"/>
    <property type="evidence" value="ECO:0007669"/>
    <property type="project" value="TreeGrafter"/>
</dbReference>
<dbReference type="Gene3D" id="2.60.120.260">
    <property type="entry name" value="Galactose-binding domain-like"/>
    <property type="match status" value="1"/>
</dbReference>
<dbReference type="GO" id="GO:0070006">
    <property type="term" value="F:metalloaminopeptidase activity"/>
    <property type="evidence" value="ECO:0007669"/>
    <property type="project" value="TreeGrafter"/>
</dbReference>
<dbReference type="InterPro" id="IPR027268">
    <property type="entry name" value="Peptidase_M4/M1_CTD_sf"/>
</dbReference>
<dbReference type="EMBL" id="JAGEOJ010000018">
    <property type="protein sequence ID" value="MBO2453056.1"/>
    <property type="molecule type" value="Genomic_DNA"/>
</dbReference>
<evidence type="ECO:0000313" key="5">
    <source>
        <dbReference type="Proteomes" id="UP000669179"/>
    </source>
</evidence>
<name>A0A939PHZ5_9ACTN</name>
<dbReference type="GO" id="GO:0043171">
    <property type="term" value="P:peptide catabolic process"/>
    <property type="evidence" value="ECO:0007669"/>
    <property type="project" value="TreeGrafter"/>
</dbReference>
<dbReference type="PANTHER" id="PTHR11533">
    <property type="entry name" value="PROTEASE M1 ZINC METALLOPROTEASE"/>
    <property type="match status" value="1"/>
</dbReference>
<dbReference type="RefSeq" id="WP_208261066.1">
    <property type="nucleotide sequence ID" value="NZ_JAGEOJ010000018.1"/>
</dbReference>
<dbReference type="InterPro" id="IPR014782">
    <property type="entry name" value="Peptidase_M1_dom"/>
</dbReference>
<dbReference type="Pfam" id="PF20773">
    <property type="entry name" value="InhA-like_MAM"/>
    <property type="match status" value="1"/>
</dbReference>
<evidence type="ECO:0000256" key="2">
    <source>
        <dbReference type="SAM" id="SignalP"/>
    </source>
</evidence>
<feature type="chain" id="PRO_5039123837" description="Peptidase M1 membrane alanine aminopeptidase domain-containing protein" evidence="2">
    <location>
        <begin position="28"/>
        <end position="628"/>
    </location>
</feature>
<feature type="signal peptide" evidence="2">
    <location>
        <begin position="1"/>
        <end position="27"/>
    </location>
</feature>
<dbReference type="GO" id="GO:0016020">
    <property type="term" value="C:membrane"/>
    <property type="evidence" value="ECO:0007669"/>
    <property type="project" value="TreeGrafter"/>
</dbReference>
<organism evidence="4 5">
    <name type="scientific">Actinomadura barringtoniae</name>
    <dbReference type="NCBI Taxonomy" id="1427535"/>
    <lineage>
        <taxon>Bacteria</taxon>
        <taxon>Bacillati</taxon>
        <taxon>Actinomycetota</taxon>
        <taxon>Actinomycetes</taxon>
        <taxon>Streptosporangiales</taxon>
        <taxon>Thermomonosporaceae</taxon>
        <taxon>Actinomadura</taxon>
    </lineage>
</organism>
<comment type="caution">
    <text evidence="4">The sequence shown here is derived from an EMBL/GenBank/DDBJ whole genome shotgun (WGS) entry which is preliminary data.</text>
</comment>
<dbReference type="CDD" id="cd09604">
    <property type="entry name" value="M1_APN_like"/>
    <property type="match status" value="1"/>
</dbReference>
<keyword evidence="5" id="KW-1185">Reference proteome</keyword>
<evidence type="ECO:0000256" key="1">
    <source>
        <dbReference type="SAM" id="MobiDB-lite"/>
    </source>
</evidence>
<proteinExistence type="predicted"/>
<feature type="region of interest" description="Disordered" evidence="1">
    <location>
        <begin position="23"/>
        <end position="47"/>
    </location>
</feature>
<protein>
    <recommendedName>
        <fullName evidence="3">Peptidase M1 membrane alanine aminopeptidase domain-containing protein</fullName>
    </recommendedName>
</protein>
<dbReference type="Proteomes" id="UP000669179">
    <property type="component" value="Unassembled WGS sequence"/>
</dbReference>
<feature type="compositionally biased region" description="Low complexity" evidence="1">
    <location>
        <begin position="23"/>
        <end position="33"/>
    </location>
</feature>
<gene>
    <name evidence="4" type="ORF">J4573_38600</name>
</gene>
<dbReference type="Pfam" id="PF01433">
    <property type="entry name" value="Peptidase_M1"/>
    <property type="match status" value="1"/>
</dbReference>
<accession>A0A939PHZ5</accession>